<evidence type="ECO:0000256" key="1">
    <source>
        <dbReference type="SAM" id="MobiDB-lite"/>
    </source>
</evidence>
<dbReference type="AlphaFoldDB" id="A0AAV3RA99"/>
<dbReference type="Proteomes" id="UP001454036">
    <property type="component" value="Unassembled WGS sequence"/>
</dbReference>
<name>A0AAV3RA99_LITER</name>
<organism evidence="2 3">
    <name type="scientific">Lithospermum erythrorhizon</name>
    <name type="common">Purple gromwell</name>
    <name type="synonym">Lithospermum officinale var. erythrorhizon</name>
    <dbReference type="NCBI Taxonomy" id="34254"/>
    <lineage>
        <taxon>Eukaryota</taxon>
        <taxon>Viridiplantae</taxon>
        <taxon>Streptophyta</taxon>
        <taxon>Embryophyta</taxon>
        <taxon>Tracheophyta</taxon>
        <taxon>Spermatophyta</taxon>
        <taxon>Magnoliopsida</taxon>
        <taxon>eudicotyledons</taxon>
        <taxon>Gunneridae</taxon>
        <taxon>Pentapetalae</taxon>
        <taxon>asterids</taxon>
        <taxon>lamiids</taxon>
        <taxon>Boraginales</taxon>
        <taxon>Boraginaceae</taxon>
        <taxon>Boraginoideae</taxon>
        <taxon>Lithospermeae</taxon>
        <taxon>Lithospermum</taxon>
    </lineage>
</organism>
<accession>A0AAV3RA99</accession>
<feature type="region of interest" description="Disordered" evidence="1">
    <location>
        <begin position="49"/>
        <end position="70"/>
    </location>
</feature>
<dbReference type="EMBL" id="BAABME010008332">
    <property type="protein sequence ID" value="GAA0172883.1"/>
    <property type="molecule type" value="Genomic_DNA"/>
</dbReference>
<evidence type="ECO:0000313" key="3">
    <source>
        <dbReference type="Proteomes" id="UP001454036"/>
    </source>
</evidence>
<gene>
    <name evidence="2" type="ORF">LIER_26617</name>
</gene>
<sequence>MFMLIIYLEKIVWSRTSCADRDYLVTFEGSCCFQGSCSRAWSAKSDDLHISEDTGSDEESSNPANKEPEV</sequence>
<keyword evidence="3" id="KW-1185">Reference proteome</keyword>
<protein>
    <submittedName>
        <fullName evidence="2">Uncharacterized protein</fullName>
    </submittedName>
</protein>
<comment type="caution">
    <text evidence="2">The sequence shown here is derived from an EMBL/GenBank/DDBJ whole genome shotgun (WGS) entry which is preliminary data.</text>
</comment>
<evidence type="ECO:0000313" key="2">
    <source>
        <dbReference type="EMBL" id="GAA0172883.1"/>
    </source>
</evidence>
<reference evidence="2 3" key="1">
    <citation type="submission" date="2024-01" db="EMBL/GenBank/DDBJ databases">
        <title>The complete chloroplast genome sequence of Lithospermum erythrorhizon: insights into the phylogenetic relationship among Boraginaceae species and the maternal lineages of purple gromwells.</title>
        <authorList>
            <person name="Okada T."/>
            <person name="Watanabe K."/>
        </authorList>
    </citation>
    <scope>NUCLEOTIDE SEQUENCE [LARGE SCALE GENOMIC DNA]</scope>
</reference>
<proteinExistence type="predicted"/>